<dbReference type="AlphaFoldDB" id="A0AAE0RTP0"/>
<name>A0AAE0RTP0_9BIVA</name>
<evidence type="ECO:0000313" key="1">
    <source>
        <dbReference type="EMBL" id="KAK3579364.1"/>
    </source>
</evidence>
<dbReference type="EMBL" id="JAEAOA010001776">
    <property type="protein sequence ID" value="KAK3579364.1"/>
    <property type="molecule type" value="Genomic_DNA"/>
</dbReference>
<sequence length="257" mass="29552">MRPLRIVDSPEFRNLLHTLDPRFIVPGRKQFADVIFPQKYAQVKTLVTEDLRNAEKVALTTDSWTTRVSLNVNAISRVKDLDEINDKHLNTLSDYDICLAEEVVLCLKPLKVVITILCTESVPTTFVTSLSQLIYSLFQCSDDDSLLTAPMKRVVIDYLQDVYGHQEDNPTIAAPLIHVLKPYLSFAMQECMKSLPNVCRMHRKPLLEFRLYMKLITHLWEIVRLSPLPQPTEQLCVSTRFTTANRAVVCVYQIYHS</sequence>
<accession>A0AAE0RTP0</accession>
<evidence type="ECO:0000313" key="2">
    <source>
        <dbReference type="Proteomes" id="UP001195483"/>
    </source>
</evidence>
<reference evidence="1" key="2">
    <citation type="journal article" date="2021" name="Genome Biol. Evol.">
        <title>Developing a high-quality reference genome for a parasitic bivalve with doubly uniparental inheritance (Bivalvia: Unionida).</title>
        <authorList>
            <person name="Smith C.H."/>
        </authorList>
    </citation>
    <scope>NUCLEOTIDE SEQUENCE</scope>
    <source>
        <strain evidence="1">CHS0354</strain>
        <tissue evidence="1">Mantle</tissue>
    </source>
</reference>
<protein>
    <submittedName>
        <fullName evidence="1">Uncharacterized protein</fullName>
    </submittedName>
</protein>
<proteinExistence type="predicted"/>
<keyword evidence="2" id="KW-1185">Reference proteome</keyword>
<reference evidence="1" key="1">
    <citation type="journal article" date="2021" name="Genome Biol. Evol.">
        <title>A High-Quality Reference Genome for a Parasitic Bivalve with Doubly Uniparental Inheritance (Bivalvia: Unionida).</title>
        <authorList>
            <person name="Smith C.H."/>
        </authorList>
    </citation>
    <scope>NUCLEOTIDE SEQUENCE</scope>
    <source>
        <strain evidence="1">CHS0354</strain>
    </source>
</reference>
<reference evidence="1" key="3">
    <citation type="submission" date="2023-05" db="EMBL/GenBank/DDBJ databases">
        <authorList>
            <person name="Smith C.H."/>
        </authorList>
    </citation>
    <scope>NUCLEOTIDE SEQUENCE</scope>
    <source>
        <strain evidence="1">CHS0354</strain>
        <tissue evidence="1">Mantle</tissue>
    </source>
</reference>
<gene>
    <name evidence="1" type="ORF">CHS0354_029664</name>
</gene>
<dbReference type="Proteomes" id="UP001195483">
    <property type="component" value="Unassembled WGS sequence"/>
</dbReference>
<organism evidence="1 2">
    <name type="scientific">Potamilus streckersoni</name>
    <dbReference type="NCBI Taxonomy" id="2493646"/>
    <lineage>
        <taxon>Eukaryota</taxon>
        <taxon>Metazoa</taxon>
        <taxon>Spiralia</taxon>
        <taxon>Lophotrochozoa</taxon>
        <taxon>Mollusca</taxon>
        <taxon>Bivalvia</taxon>
        <taxon>Autobranchia</taxon>
        <taxon>Heteroconchia</taxon>
        <taxon>Palaeoheterodonta</taxon>
        <taxon>Unionida</taxon>
        <taxon>Unionoidea</taxon>
        <taxon>Unionidae</taxon>
        <taxon>Ambleminae</taxon>
        <taxon>Lampsilini</taxon>
        <taxon>Potamilus</taxon>
    </lineage>
</organism>
<comment type="caution">
    <text evidence="1">The sequence shown here is derived from an EMBL/GenBank/DDBJ whole genome shotgun (WGS) entry which is preliminary data.</text>
</comment>